<dbReference type="InParanoid" id="A0A0C3KFU2"/>
<name>A0A0C3KFU2_PISTI</name>
<dbReference type="AlphaFoldDB" id="A0A0C3KFU2"/>
<reference evidence="1 2" key="1">
    <citation type="submission" date="2014-04" db="EMBL/GenBank/DDBJ databases">
        <authorList>
            <consortium name="DOE Joint Genome Institute"/>
            <person name="Kuo A."/>
            <person name="Kohler A."/>
            <person name="Costa M.D."/>
            <person name="Nagy L.G."/>
            <person name="Floudas D."/>
            <person name="Copeland A."/>
            <person name="Barry K.W."/>
            <person name="Cichocki N."/>
            <person name="Veneault-Fourrey C."/>
            <person name="LaButti K."/>
            <person name="Lindquist E.A."/>
            <person name="Lipzen A."/>
            <person name="Lundell T."/>
            <person name="Morin E."/>
            <person name="Murat C."/>
            <person name="Sun H."/>
            <person name="Tunlid A."/>
            <person name="Henrissat B."/>
            <person name="Grigoriev I.V."/>
            <person name="Hibbett D.S."/>
            <person name="Martin F."/>
            <person name="Nordberg H.P."/>
            <person name="Cantor M.N."/>
            <person name="Hua S.X."/>
        </authorList>
    </citation>
    <scope>NUCLEOTIDE SEQUENCE [LARGE SCALE GENOMIC DNA]</scope>
    <source>
        <strain evidence="1 2">Marx 270</strain>
    </source>
</reference>
<gene>
    <name evidence="1" type="ORF">M404DRAFT_357111</name>
</gene>
<dbReference type="Proteomes" id="UP000054217">
    <property type="component" value="Unassembled WGS sequence"/>
</dbReference>
<keyword evidence="2" id="KW-1185">Reference proteome</keyword>
<organism evidence="1 2">
    <name type="scientific">Pisolithus tinctorius Marx 270</name>
    <dbReference type="NCBI Taxonomy" id="870435"/>
    <lineage>
        <taxon>Eukaryota</taxon>
        <taxon>Fungi</taxon>
        <taxon>Dikarya</taxon>
        <taxon>Basidiomycota</taxon>
        <taxon>Agaricomycotina</taxon>
        <taxon>Agaricomycetes</taxon>
        <taxon>Agaricomycetidae</taxon>
        <taxon>Boletales</taxon>
        <taxon>Sclerodermatineae</taxon>
        <taxon>Pisolithaceae</taxon>
        <taxon>Pisolithus</taxon>
    </lineage>
</organism>
<evidence type="ECO:0000313" key="1">
    <source>
        <dbReference type="EMBL" id="KIO08452.1"/>
    </source>
</evidence>
<reference evidence="2" key="2">
    <citation type="submission" date="2015-01" db="EMBL/GenBank/DDBJ databases">
        <title>Evolutionary Origins and Diversification of the Mycorrhizal Mutualists.</title>
        <authorList>
            <consortium name="DOE Joint Genome Institute"/>
            <consortium name="Mycorrhizal Genomics Consortium"/>
            <person name="Kohler A."/>
            <person name="Kuo A."/>
            <person name="Nagy L.G."/>
            <person name="Floudas D."/>
            <person name="Copeland A."/>
            <person name="Barry K.W."/>
            <person name="Cichocki N."/>
            <person name="Veneault-Fourrey C."/>
            <person name="LaButti K."/>
            <person name="Lindquist E.A."/>
            <person name="Lipzen A."/>
            <person name="Lundell T."/>
            <person name="Morin E."/>
            <person name="Murat C."/>
            <person name="Riley R."/>
            <person name="Ohm R."/>
            <person name="Sun H."/>
            <person name="Tunlid A."/>
            <person name="Henrissat B."/>
            <person name="Grigoriev I.V."/>
            <person name="Hibbett D.S."/>
            <person name="Martin F."/>
        </authorList>
    </citation>
    <scope>NUCLEOTIDE SEQUENCE [LARGE SCALE GENOMIC DNA]</scope>
    <source>
        <strain evidence="2">Marx 270</strain>
    </source>
</reference>
<sequence length="83" mass="8895">MRLPLASVPHLERTTCACLTPCLDAGAWLDSPTAHGPHMIGCSSQPCSSCLHRSRLHGVNAASGWCLLFNHPRTPAIYCIPTS</sequence>
<accession>A0A0C3KFU2</accession>
<dbReference type="HOGENOM" id="CLU_2543467_0_0_1"/>
<dbReference type="EMBL" id="KN831957">
    <property type="protein sequence ID" value="KIO08452.1"/>
    <property type="molecule type" value="Genomic_DNA"/>
</dbReference>
<proteinExistence type="predicted"/>
<evidence type="ECO:0000313" key="2">
    <source>
        <dbReference type="Proteomes" id="UP000054217"/>
    </source>
</evidence>
<protein>
    <submittedName>
        <fullName evidence="1">Uncharacterized protein</fullName>
    </submittedName>
</protein>